<protein>
    <recommendedName>
        <fullName evidence="10">ABC transmembrane type-1 domain-containing protein</fullName>
    </recommendedName>
</protein>
<sequence>MSGGQKQRIAIARAVLKSPKILLLDEATSALDSESECIVQEALDLASVGRTAIVIARRLSTNRHADVIAVVQDGCVLEIGSDDHLINRSDGLYSSLVCLQRTTAHLPEGETSSDTVQLGISSSVNSRFSAASPNSSDRSITLASPEENVDDSTGMPRLPVPSFRRLLQLNAPEWRQALQGSASTIVFSAIRTTYSYALGSMISVFFLEDHEEIKNKTRTYSFVFLALSLLSFILNIEQHYNFGAMGEYLTKCVRLRMLSKILTFEVGWFDQEENSTGAICARFANDANVVRSLVGDQMALIIQTASAVAISFTMGLVIAWRLALVMIVVQPIIILCFYSRRVLLKRLSSKAVKSQIDSSKLAADAIANLRTITAFSSQERILHMFEEAQAGPRRECVRQSWFAGARMAFSQSLMICTWALDFWYGGKLIAGGFISAKALFQTFIILVSTGRIIGEADSMTTDLATGVDAIASIFVVLDCVTAIEPNDLDDHCLELIVGDIEIHGVNFAYPARRDVVILRAFSLRIEACKSTALVGQSGSRKSTIIGRIHRFYDLVRGTVKIDGRILQVI</sequence>
<comment type="caution">
    <text evidence="11">The sequence shown here is derived from an EMBL/GenBank/DDBJ whole genome shotgun (WGS) entry which is preliminary data.</text>
</comment>
<evidence type="ECO:0000313" key="11">
    <source>
        <dbReference type="EMBL" id="KAG6474709.1"/>
    </source>
</evidence>
<dbReference type="PANTHER" id="PTHR45136:SF2">
    <property type="entry name" value="ABC TRANSPORTER DOMAIN-CONTAINING PROTEIN"/>
    <property type="match status" value="1"/>
</dbReference>
<dbReference type="Pfam" id="PF00664">
    <property type="entry name" value="ABC_membrane"/>
    <property type="match status" value="1"/>
</dbReference>
<organism evidence="11 12">
    <name type="scientific">Zingiber officinale</name>
    <name type="common">Ginger</name>
    <name type="synonym">Amomum zingiber</name>
    <dbReference type="NCBI Taxonomy" id="94328"/>
    <lineage>
        <taxon>Eukaryota</taxon>
        <taxon>Viridiplantae</taxon>
        <taxon>Streptophyta</taxon>
        <taxon>Embryophyta</taxon>
        <taxon>Tracheophyta</taxon>
        <taxon>Spermatophyta</taxon>
        <taxon>Magnoliopsida</taxon>
        <taxon>Liliopsida</taxon>
        <taxon>Zingiberales</taxon>
        <taxon>Zingiberaceae</taxon>
        <taxon>Zingiber</taxon>
    </lineage>
</organism>
<name>A0A8J5EES9_ZINOF</name>
<dbReference type="InterPro" id="IPR003439">
    <property type="entry name" value="ABC_transporter-like_ATP-bd"/>
</dbReference>
<evidence type="ECO:0000256" key="5">
    <source>
        <dbReference type="ARBA" id="ARBA00022989"/>
    </source>
</evidence>
<evidence type="ECO:0000256" key="2">
    <source>
        <dbReference type="ARBA" id="ARBA00022448"/>
    </source>
</evidence>
<keyword evidence="3 9" id="KW-0812">Transmembrane</keyword>
<keyword evidence="4" id="KW-0677">Repeat</keyword>
<dbReference type="AlphaFoldDB" id="A0A8J5EES9"/>
<dbReference type="InterPro" id="IPR011527">
    <property type="entry name" value="ABC1_TM_dom"/>
</dbReference>
<feature type="transmembrane region" description="Helical" evidence="9">
    <location>
        <begin position="185"/>
        <end position="207"/>
    </location>
</feature>
<feature type="transmembrane region" description="Helical" evidence="9">
    <location>
        <begin position="219"/>
        <end position="236"/>
    </location>
</feature>
<accession>A0A8J5EES9</accession>
<dbReference type="SUPFAM" id="SSF90123">
    <property type="entry name" value="ABC transporter transmembrane region"/>
    <property type="match status" value="1"/>
</dbReference>
<dbReference type="GO" id="GO:0140359">
    <property type="term" value="F:ABC-type transporter activity"/>
    <property type="evidence" value="ECO:0007669"/>
    <property type="project" value="InterPro"/>
</dbReference>
<keyword evidence="6 9" id="KW-0472">Membrane</keyword>
<keyword evidence="5 9" id="KW-1133">Transmembrane helix</keyword>
<dbReference type="Gene3D" id="3.40.50.300">
    <property type="entry name" value="P-loop containing nucleotide triphosphate hydrolases"/>
    <property type="match status" value="2"/>
</dbReference>
<dbReference type="PANTHER" id="PTHR45136">
    <property type="entry name" value="ABC TRANSPORTER DOMAIN-CONTAINING PROTEIN"/>
    <property type="match status" value="1"/>
</dbReference>
<evidence type="ECO:0000313" key="12">
    <source>
        <dbReference type="Proteomes" id="UP000734854"/>
    </source>
</evidence>
<dbReference type="SUPFAM" id="SSF52540">
    <property type="entry name" value="P-loop containing nucleoside triphosphate hydrolases"/>
    <property type="match status" value="2"/>
</dbReference>
<keyword evidence="2" id="KW-0813">Transport</keyword>
<proteinExistence type="inferred from homology"/>
<feature type="domain" description="ABC transmembrane type-1" evidence="10">
    <location>
        <begin position="180"/>
        <end position="465"/>
    </location>
</feature>
<evidence type="ECO:0000256" key="6">
    <source>
        <dbReference type="ARBA" id="ARBA00023136"/>
    </source>
</evidence>
<feature type="compositionally biased region" description="Polar residues" evidence="8">
    <location>
        <begin position="133"/>
        <end position="142"/>
    </location>
</feature>
<reference evidence="11 12" key="1">
    <citation type="submission" date="2020-08" db="EMBL/GenBank/DDBJ databases">
        <title>Plant Genome Project.</title>
        <authorList>
            <person name="Zhang R.-G."/>
        </authorList>
    </citation>
    <scope>NUCLEOTIDE SEQUENCE [LARGE SCALE GENOMIC DNA]</scope>
    <source>
        <tissue evidence="11">Rhizome</tissue>
    </source>
</reference>
<evidence type="ECO:0000256" key="9">
    <source>
        <dbReference type="SAM" id="Phobius"/>
    </source>
</evidence>
<evidence type="ECO:0000259" key="10">
    <source>
        <dbReference type="PROSITE" id="PS50929"/>
    </source>
</evidence>
<dbReference type="PROSITE" id="PS50929">
    <property type="entry name" value="ABC_TM1F"/>
    <property type="match status" value="1"/>
</dbReference>
<feature type="region of interest" description="Disordered" evidence="8">
    <location>
        <begin position="126"/>
        <end position="155"/>
    </location>
</feature>
<evidence type="ECO:0000256" key="4">
    <source>
        <dbReference type="ARBA" id="ARBA00022737"/>
    </source>
</evidence>
<dbReference type="GO" id="GO:0005524">
    <property type="term" value="F:ATP binding"/>
    <property type="evidence" value="ECO:0007669"/>
    <property type="project" value="InterPro"/>
</dbReference>
<dbReference type="Gene3D" id="1.20.1560.10">
    <property type="entry name" value="ABC transporter type 1, transmembrane domain"/>
    <property type="match status" value="1"/>
</dbReference>
<keyword evidence="12" id="KW-1185">Reference proteome</keyword>
<feature type="transmembrane region" description="Helical" evidence="9">
    <location>
        <begin position="318"/>
        <end position="338"/>
    </location>
</feature>
<dbReference type="GO" id="GO:0016887">
    <property type="term" value="F:ATP hydrolysis activity"/>
    <property type="evidence" value="ECO:0007669"/>
    <property type="project" value="InterPro"/>
</dbReference>
<evidence type="ECO:0000256" key="7">
    <source>
        <dbReference type="ARBA" id="ARBA00023180"/>
    </source>
</evidence>
<dbReference type="InterPro" id="IPR036640">
    <property type="entry name" value="ABC1_TM_sf"/>
</dbReference>
<dbReference type="EMBL" id="JACMSC010000019">
    <property type="protein sequence ID" value="KAG6474709.1"/>
    <property type="molecule type" value="Genomic_DNA"/>
</dbReference>
<keyword evidence="7" id="KW-0325">Glycoprotein</keyword>
<dbReference type="Proteomes" id="UP000734854">
    <property type="component" value="Unassembled WGS sequence"/>
</dbReference>
<evidence type="ECO:0000256" key="3">
    <source>
        <dbReference type="ARBA" id="ARBA00022692"/>
    </source>
</evidence>
<comment type="similarity">
    <text evidence="1">Belongs to the ABC transporter superfamily. ABCB family. Multidrug resistance exporter (TC 3.A.1.201) subfamily.</text>
</comment>
<gene>
    <name evidence="11" type="ORF">ZIOFF_068647</name>
</gene>
<dbReference type="InterPro" id="IPR027417">
    <property type="entry name" value="P-loop_NTPase"/>
</dbReference>
<dbReference type="CDD" id="cd18578">
    <property type="entry name" value="ABC_6TM_Pgp_ABCB1_D2_like"/>
    <property type="match status" value="1"/>
</dbReference>
<evidence type="ECO:0000256" key="8">
    <source>
        <dbReference type="SAM" id="MobiDB-lite"/>
    </source>
</evidence>
<dbReference type="GO" id="GO:0016020">
    <property type="term" value="C:membrane"/>
    <property type="evidence" value="ECO:0007669"/>
    <property type="project" value="InterPro"/>
</dbReference>
<evidence type="ECO:0000256" key="1">
    <source>
        <dbReference type="ARBA" id="ARBA00007577"/>
    </source>
</evidence>
<dbReference type="Pfam" id="PF00005">
    <property type="entry name" value="ABC_tran"/>
    <property type="match status" value="1"/>
</dbReference>